<name>A0A9W9Q8U5_PENBR</name>
<dbReference type="PANTHER" id="PTHR33119:SF1">
    <property type="entry name" value="FE2OG DIOXYGENASE DOMAIN-CONTAINING PROTEIN"/>
    <property type="match status" value="1"/>
</dbReference>
<protein>
    <submittedName>
        <fullName evidence="3">Uncharacterized protein</fullName>
    </submittedName>
</protein>
<reference evidence="3" key="2">
    <citation type="journal article" date="2023" name="IMA Fungus">
        <title>Comparative genomic study of the Penicillium genus elucidates a diverse pangenome and 15 lateral gene transfer events.</title>
        <authorList>
            <person name="Petersen C."/>
            <person name="Sorensen T."/>
            <person name="Nielsen M.R."/>
            <person name="Sondergaard T.E."/>
            <person name="Sorensen J.L."/>
            <person name="Fitzpatrick D.A."/>
            <person name="Frisvad J.C."/>
            <person name="Nielsen K.L."/>
        </authorList>
    </citation>
    <scope>NUCLEOTIDE SEQUENCE</scope>
    <source>
        <strain evidence="3">IBT 35673</strain>
    </source>
</reference>
<dbReference type="Pfam" id="PF21666">
    <property type="entry name" value="DUF4246_N"/>
    <property type="match status" value="1"/>
</dbReference>
<evidence type="ECO:0000259" key="1">
    <source>
        <dbReference type="Pfam" id="PF14033"/>
    </source>
</evidence>
<evidence type="ECO:0000313" key="3">
    <source>
        <dbReference type="EMBL" id="KAJ5328404.1"/>
    </source>
</evidence>
<dbReference type="Pfam" id="PF14033">
    <property type="entry name" value="DUF4246"/>
    <property type="match status" value="1"/>
</dbReference>
<proteinExistence type="predicted"/>
<accession>A0A9W9Q8U5</accession>
<evidence type="ECO:0000259" key="2">
    <source>
        <dbReference type="Pfam" id="PF21666"/>
    </source>
</evidence>
<sequence length="632" mass="72077">MTKLRSLRLFGWHRRLSTRAKSSLADPALQMPGFNQPLNNRTGPHDLLPNVLDEDQMDDDGFNNLVTHREVVMMRMMNLITDKSDWDQKVFNENITSKWREEITRSGQDVSPKMMDWIFKELQWKAGVYQQKGLTKVFDIGVVKSDTAISVSLRDDLKREAALFEKVSEDEKDYHPGSNQKVVNLIHPSLFPVVFGRTHVLPDRTIGLQDCLSSIGQGTLTPIPTKHDTYYSEHPWRSMKRNRDAFSRKFQWLPCDVELADDHATGIVSDQIHSDACEKKGDIGNTAQNKLCNIKSYINNAHPIKHRGFYDVIERVITAAIPLWDESLTRKHYGGERIPYTKAEYGEHSLPPPTRPENCDEDFDEDAFLEEDWAWLQSRPVIQPEPGEFEAIDLDEHEVVNLQELLAESGLQVIVKLANIELSPENPDYEGGTWHIEGQLNERICATAIYYYDSQNITESTLSFRQRGADLPDLVNYEQDCHQFLQDVYGLAKNEDTGKTKTFQDLGGVSCREGRLLTFPNVVQHRVSPFSLADRSRPGHRKILALFLVDPHRRIISSANVPPQREDWALEAGKLGGSEQLEGQSVSVQNVPSIMTTEEAMAYRLELMEERSVAGLQSKQLFEDGEFSLCEH</sequence>
<feature type="domain" description="DUF4246" evidence="2">
    <location>
        <begin position="31"/>
        <end position="102"/>
    </location>
</feature>
<dbReference type="EMBL" id="JAPZBQ010000005">
    <property type="protein sequence ID" value="KAJ5328404.1"/>
    <property type="molecule type" value="Genomic_DNA"/>
</dbReference>
<dbReference type="InterPro" id="IPR049207">
    <property type="entry name" value="DUF4246_N"/>
</dbReference>
<dbReference type="Proteomes" id="UP001147695">
    <property type="component" value="Unassembled WGS sequence"/>
</dbReference>
<dbReference type="InterPro" id="IPR049192">
    <property type="entry name" value="DUF4246_C"/>
</dbReference>
<dbReference type="AlphaFoldDB" id="A0A9W9Q8U5"/>
<comment type="caution">
    <text evidence="3">The sequence shown here is derived from an EMBL/GenBank/DDBJ whole genome shotgun (WGS) entry which is preliminary data.</text>
</comment>
<dbReference type="InterPro" id="IPR025340">
    <property type="entry name" value="DUF4246"/>
</dbReference>
<organism evidence="3 4">
    <name type="scientific">Penicillium brevicompactum</name>
    <dbReference type="NCBI Taxonomy" id="5074"/>
    <lineage>
        <taxon>Eukaryota</taxon>
        <taxon>Fungi</taxon>
        <taxon>Dikarya</taxon>
        <taxon>Ascomycota</taxon>
        <taxon>Pezizomycotina</taxon>
        <taxon>Eurotiomycetes</taxon>
        <taxon>Eurotiomycetidae</taxon>
        <taxon>Eurotiales</taxon>
        <taxon>Aspergillaceae</taxon>
        <taxon>Penicillium</taxon>
    </lineage>
</organism>
<gene>
    <name evidence="3" type="ORF">N7452_008794</name>
</gene>
<reference evidence="3" key="1">
    <citation type="submission" date="2022-12" db="EMBL/GenBank/DDBJ databases">
        <authorList>
            <person name="Petersen C."/>
        </authorList>
    </citation>
    <scope>NUCLEOTIDE SEQUENCE</scope>
    <source>
        <strain evidence="3">IBT 35673</strain>
    </source>
</reference>
<feature type="domain" description="DUF4246" evidence="1">
    <location>
        <begin position="113"/>
        <end position="571"/>
    </location>
</feature>
<evidence type="ECO:0000313" key="4">
    <source>
        <dbReference type="Proteomes" id="UP001147695"/>
    </source>
</evidence>
<dbReference type="PANTHER" id="PTHR33119">
    <property type="entry name" value="IFI3P"/>
    <property type="match status" value="1"/>
</dbReference>